<keyword evidence="5" id="KW-0964">Secreted</keyword>
<dbReference type="GO" id="GO:0031640">
    <property type="term" value="P:killing of cells of another organism"/>
    <property type="evidence" value="ECO:0007669"/>
    <property type="project" value="UniProtKB-KW"/>
</dbReference>
<evidence type="ECO:0000256" key="5">
    <source>
        <dbReference type="ARBA" id="ARBA00022525"/>
    </source>
</evidence>
<dbReference type="AlphaFoldDB" id="A0A8J3VWE9"/>
<dbReference type="InterPro" id="IPR002053">
    <property type="entry name" value="Glyco_hydro_25"/>
</dbReference>
<dbReference type="InterPro" id="IPR017853">
    <property type="entry name" value="GH"/>
</dbReference>
<reference evidence="15" key="1">
    <citation type="submission" date="2021-01" db="EMBL/GenBank/DDBJ databases">
        <title>Whole genome shotgun sequence of Rugosimonospora africana NBRC 104875.</title>
        <authorList>
            <person name="Komaki H."/>
            <person name="Tamura T."/>
        </authorList>
    </citation>
    <scope>NUCLEOTIDE SEQUENCE</scope>
    <source>
        <strain evidence="15">NBRC 104875</strain>
    </source>
</reference>
<dbReference type="GO" id="GO:0009253">
    <property type="term" value="P:peptidoglycan catabolic process"/>
    <property type="evidence" value="ECO:0007669"/>
    <property type="project" value="InterPro"/>
</dbReference>
<keyword evidence="8" id="KW-0378">Hydrolase</keyword>
<comment type="subcellular location">
    <subcellularLocation>
        <location evidence="2">Secreted</location>
    </subcellularLocation>
</comment>
<dbReference type="PANTHER" id="PTHR34135:SF2">
    <property type="entry name" value="LYSOZYME"/>
    <property type="match status" value="1"/>
</dbReference>
<dbReference type="SUPFAM" id="SSF51445">
    <property type="entry name" value="(Trans)glycosidases"/>
    <property type="match status" value="1"/>
</dbReference>
<evidence type="ECO:0000256" key="8">
    <source>
        <dbReference type="ARBA" id="ARBA00022801"/>
    </source>
</evidence>
<feature type="chain" id="PRO_5035149190" description="lysozyme" evidence="13">
    <location>
        <begin position="30"/>
        <end position="421"/>
    </location>
</feature>
<dbReference type="RefSeq" id="WP_239134476.1">
    <property type="nucleotide sequence ID" value="NZ_BONZ01000107.1"/>
</dbReference>
<protein>
    <recommendedName>
        <fullName evidence="4">lysozyme</fullName>
        <ecNumber evidence="4">3.2.1.17</ecNumber>
    </recommendedName>
</protein>
<dbReference type="InterPro" id="IPR036366">
    <property type="entry name" value="PGBDSf"/>
</dbReference>
<keyword evidence="6" id="KW-0929">Antimicrobial</keyword>
<dbReference type="InterPro" id="IPR018077">
    <property type="entry name" value="Glyco_hydro_fam25_subgr"/>
</dbReference>
<keyword evidence="13" id="KW-0732">Signal</keyword>
<evidence type="ECO:0000256" key="11">
    <source>
        <dbReference type="ARBA" id="ARBA00055588"/>
    </source>
</evidence>
<dbReference type="GO" id="GO:0003796">
    <property type="term" value="F:lysozyme activity"/>
    <property type="evidence" value="ECO:0007669"/>
    <property type="project" value="UniProtKB-EC"/>
</dbReference>
<dbReference type="Proteomes" id="UP000642748">
    <property type="component" value="Unassembled WGS sequence"/>
</dbReference>
<organism evidence="15 16">
    <name type="scientific">Rugosimonospora africana</name>
    <dbReference type="NCBI Taxonomy" id="556532"/>
    <lineage>
        <taxon>Bacteria</taxon>
        <taxon>Bacillati</taxon>
        <taxon>Actinomycetota</taxon>
        <taxon>Actinomycetes</taxon>
        <taxon>Micromonosporales</taxon>
        <taxon>Micromonosporaceae</taxon>
        <taxon>Rugosimonospora</taxon>
    </lineage>
</organism>
<dbReference type="SMART" id="SM00641">
    <property type="entry name" value="Glyco_25"/>
    <property type="match status" value="1"/>
</dbReference>
<keyword evidence="10" id="KW-0326">Glycosidase</keyword>
<dbReference type="GO" id="GO:0042742">
    <property type="term" value="P:defense response to bacterium"/>
    <property type="evidence" value="ECO:0007669"/>
    <property type="project" value="UniProtKB-KW"/>
</dbReference>
<evidence type="ECO:0000256" key="13">
    <source>
        <dbReference type="SAM" id="SignalP"/>
    </source>
</evidence>
<accession>A0A8J3VWE9</accession>
<proteinExistence type="inferred from homology"/>
<evidence type="ECO:0000256" key="3">
    <source>
        <dbReference type="ARBA" id="ARBA00010646"/>
    </source>
</evidence>
<dbReference type="EC" id="3.2.1.17" evidence="4"/>
<keyword evidence="16" id="KW-1185">Reference proteome</keyword>
<evidence type="ECO:0000256" key="2">
    <source>
        <dbReference type="ARBA" id="ARBA00004613"/>
    </source>
</evidence>
<feature type="domain" description="Peptidoglycan binding-like" evidence="14">
    <location>
        <begin position="364"/>
        <end position="419"/>
    </location>
</feature>
<dbReference type="SUPFAM" id="SSF47090">
    <property type="entry name" value="PGBD-like"/>
    <property type="match status" value="2"/>
</dbReference>
<dbReference type="GO" id="GO:0016052">
    <property type="term" value="P:carbohydrate catabolic process"/>
    <property type="evidence" value="ECO:0007669"/>
    <property type="project" value="TreeGrafter"/>
</dbReference>
<evidence type="ECO:0000256" key="12">
    <source>
        <dbReference type="SAM" id="MobiDB-lite"/>
    </source>
</evidence>
<dbReference type="Pfam" id="PF01471">
    <property type="entry name" value="PG_binding_1"/>
    <property type="match status" value="2"/>
</dbReference>
<dbReference type="CDD" id="cd06412">
    <property type="entry name" value="GH25_CH-type"/>
    <property type="match status" value="1"/>
</dbReference>
<evidence type="ECO:0000256" key="6">
    <source>
        <dbReference type="ARBA" id="ARBA00022529"/>
    </source>
</evidence>
<dbReference type="PANTHER" id="PTHR34135">
    <property type="entry name" value="LYSOZYME"/>
    <property type="match status" value="1"/>
</dbReference>
<dbReference type="Gene3D" id="3.20.20.80">
    <property type="entry name" value="Glycosidases"/>
    <property type="match status" value="1"/>
</dbReference>
<dbReference type="Pfam" id="PF01183">
    <property type="entry name" value="Glyco_hydro_25"/>
    <property type="match status" value="1"/>
</dbReference>
<comment type="function">
    <text evidence="11">This enzyme has both lysozyme (acetylmuramidase) and diacetylmuramidase activities.</text>
</comment>
<evidence type="ECO:0000256" key="7">
    <source>
        <dbReference type="ARBA" id="ARBA00022638"/>
    </source>
</evidence>
<feature type="domain" description="Peptidoglycan binding-like" evidence="14">
    <location>
        <begin position="301"/>
        <end position="355"/>
    </location>
</feature>
<evidence type="ECO:0000313" key="15">
    <source>
        <dbReference type="EMBL" id="GIH20874.1"/>
    </source>
</evidence>
<evidence type="ECO:0000256" key="1">
    <source>
        <dbReference type="ARBA" id="ARBA00000632"/>
    </source>
</evidence>
<comment type="similarity">
    <text evidence="3">Belongs to the glycosyl hydrolase 25 family.</text>
</comment>
<feature type="signal peptide" evidence="13">
    <location>
        <begin position="1"/>
        <end position="29"/>
    </location>
</feature>
<dbReference type="GO" id="GO:0016998">
    <property type="term" value="P:cell wall macromolecule catabolic process"/>
    <property type="evidence" value="ECO:0007669"/>
    <property type="project" value="InterPro"/>
</dbReference>
<dbReference type="PROSITE" id="PS51904">
    <property type="entry name" value="GLYCOSYL_HYDROL_F25_2"/>
    <property type="match status" value="1"/>
</dbReference>
<keyword evidence="9" id="KW-1015">Disulfide bond</keyword>
<evidence type="ECO:0000256" key="10">
    <source>
        <dbReference type="ARBA" id="ARBA00023295"/>
    </source>
</evidence>
<dbReference type="InterPro" id="IPR036365">
    <property type="entry name" value="PGBD-like_sf"/>
</dbReference>
<gene>
    <name evidence="15" type="ORF">Raf01_90460</name>
</gene>
<feature type="region of interest" description="Disordered" evidence="12">
    <location>
        <begin position="33"/>
        <end position="52"/>
    </location>
</feature>
<comment type="catalytic activity">
    <reaction evidence="1">
        <text>Hydrolysis of (1-&gt;4)-beta-linkages between N-acetylmuramic acid and N-acetyl-D-glucosamine residues in a peptidoglycan and between N-acetyl-D-glucosamine residues in chitodextrins.</text>
        <dbReference type="EC" id="3.2.1.17"/>
    </reaction>
</comment>
<dbReference type="Gene3D" id="1.10.101.10">
    <property type="entry name" value="PGBD-like superfamily/PGBD"/>
    <property type="match status" value="2"/>
</dbReference>
<dbReference type="FunFam" id="3.20.20.80:FF:000060">
    <property type="entry name" value="Lysozyme M1"/>
    <property type="match status" value="1"/>
</dbReference>
<dbReference type="GO" id="GO:0005576">
    <property type="term" value="C:extracellular region"/>
    <property type="evidence" value="ECO:0007669"/>
    <property type="project" value="UniProtKB-SubCell"/>
</dbReference>
<dbReference type="InterPro" id="IPR002477">
    <property type="entry name" value="Peptidoglycan-bd-like"/>
</dbReference>
<comment type="caution">
    <text evidence="15">The sequence shown here is derived from an EMBL/GenBank/DDBJ whole genome shotgun (WGS) entry which is preliminary data.</text>
</comment>
<dbReference type="EMBL" id="BONZ01000107">
    <property type="protein sequence ID" value="GIH20874.1"/>
    <property type="molecule type" value="Genomic_DNA"/>
</dbReference>
<evidence type="ECO:0000259" key="14">
    <source>
        <dbReference type="Pfam" id="PF01471"/>
    </source>
</evidence>
<evidence type="ECO:0000256" key="4">
    <source>
        <dbReference type="ARBA" id="ARBA00012732"/>
    </source>
</evidence>
<keyword evidence="7" id="KW-0081">Bacteriolytic enzyme</keyword>
<sequence length="421" mass="43445">MSALARLVAAAAVGGTALLGIALPQAAHAATGRATSPVVSPDAQQEEGDHAGSGLAARTLAPSVSPAVAASLKGLDVSGYQGNVNWASVAANGASFAYVKATESNNYVSGYFSQQYNGSASAGLIRGAYHFAHPNASSGTNQADYFVDHGGAWTADGKTLPGALDIEYAPAGNTNTCYGISQSAMVAWITAFNAEYVARTGRYPAIYSTTDWWKTCTGNYSGFAATNPLWIANYTGTYSPLPNGWSAYTVWQTADSGTFPGDQDVFNGSLADLKTFALGNYTPPPPPPVLTWPLVQQGQTGRRVTTVQYLLNAHGAKLDPDGDFGPATKTAVVSFQSSNHLETDGIVGANTWQALVVTVQQGSTGPAVNAVQAELNAHGAALTVNGTFDAATSAAVKTYQTSKGLDPDGVVGTLTWQSLVS</sequence>
<evidence type="ECO:0000313" key="16">
    <source>
        <dbReference type="Proteomes" id="UP000642748"/>
    </source>
</evidence>
<evidence type="ECO:0000256" key="9">
    <source>
        <dbReference type="ARBA" id="ARBA00023157"/>
    </source>
</evidence>
<name>A0A8J3VWE9_9ACTN</name>